<accession>D4F720</accession>
<protein>
    <submittedName>
        <fullName evidence="1">Uncharacterized protein</fullName>
    </submittedName>
</protein>
<dbReference type="AlphaFoldDB" id="D4F720"/>
<evidence type="ECO:0000313" key="2">
    <source>
        <dbReference type="Proteomes" id="UP000003692"/>
    </source>
</evidence>
<dbReference type="Proteomes" id="UP000003692">
    <property type="component" value="Unassembled WGS sequence"/>
</dbReference>
<proteinExistence type="predicted"/>
<comment type="caution">
    <text evidence="1">The sequence shown here is derived from an EMBL/GenBank/DDBJ whole genome shotgun (WGS) entry which is preliminary data.</text>
</comment>
<evidence type="ECO:0000313" key="1">
    <source>
        <dbReference type="EMBL" id="EFE22427.1"/>
    </source>
</evidence>
<gene>
    <name evidence="1" type="ORF">EDWATA_02554</name>
</gene>
<sequence>MTHFFLLSQPLIALAFSRLVAERNRLVVSRRLRCAASFSRNRRRRG</sequence>
<dbReference type="EMBL" id="ADGK01000220">
    <property type="protein sequence ID" value="EFE22427.1"/>
    <property type="molecule type" value="Genomic_DNA"/>
</dbReference>
<reference evidence="1 2" key="1">
    <citation type="submission" date="2010-02" db="EMBL/GenBank/DDBJ databases">
        <authorList>
            <person name="Weinstock G."/>
            <person name="Sodergren E."/>
            <person name="Clifton S."/>
            <person name="Fulton L."/>
            <person name="Fulton B."/>
            <person name="Courtney L."/>
            <person name="Fronick C."/>
            <person name="Harrison M."/>
            <person name="Strong C."/>
            <person name="Farmer C."/>
            <person name="Delahaunty K."/>
            <person name="Markovic C."/>
            <person name="Hall O."/>
            <person name="Minx P."/>
            <person name="Tomlinson C."/>
            <person name="Mitreva M."/>
            <person name="Nelson J."/>
            <person name="Hou S."/>
            <person name="Wollam A."/>
            <person name="Pepin K.H."/>
            <person name="Johnson M."/>
            <person name="Bhonagiri V."/>
            <person name="Zhang X."/>
            <person name="Suruliraj S."/>
            <person name="Warren W."/>
            <person name="Chinwalla A."/>
            <person name="Mardis E.R."/>
            <person name="Wilson R.K."/>
        </authorList>
    </citation>
    <scope>NUCLEOTIDE SEQUENCE [LARGE SCALE GENOMIC DNA]</scope>
    <source>
        <strain evidence="1 2">ATCC 23685</strain>
    </source>
</reference>
<organism evidence="1 2">
    <name type="scientific">Edwardsiella tarda ATCC 23685</name>
    <dbReference type="NCBI Taxonomy" id="500638"/>
    <lineage>
        <taxon>Bacteria</taxon>
        <taxon>Pseudomonadati</taxon>
        <taxon>Pseudomonadota</taxon>
        <taxon>Gammaproteobacteria</taxon>
        <taxon>Enterobacterales</taxon>
        <taxon>Hafniaceae</taxon>
        <taxon>Edwardsiella</taxon>
    </lineage>
</organism>
<dbReference type="HOGENOM" id="CLU_3183068_0_0_6"/>
<name>D4F720_EDWTA</name>